<dbReference type="PANTHER" id="PTHR12277:SF81">
    <property type="entry name" value="PROTEIN ABHD13"/>
    <property type="match status" value="1"/>
</dbReference>
<evidence type="ECO:0000313" key="2">
    <source>
        <dbReference type="EMBL" id="OMJ82708.1"/>
    </source>
</evidence>
<accession>A0A1R2C103</accession>
<evidence type="ECO:0000259" key="1">
    <source>
        <dbReference type="Pfam" id="PF12146"/>
    </source>
</evidence>
<proteinExistence type="predicted"/>
<dbReference type="InterPro" id="IPR022742">
    <property type="entry name" value="Hydrolase_4"/>
</dbReference>
<dbReference type="PANTHER" id="PTHR12277">
    <property type="entry name" value="ALPHA/BETA HYDROLASE DOMAIN-CONTAINING PROTEIN"/>
    <property type="match status" value="1"/>
</dbReference>
<name>A0A1R2C103_9CILI</name>
<dbReference type="EMBL" id="MPUH01000330">
    <property type="protein sequence ID" value="OMJ82708.1"/>
    <property type="molecule type" value="Genomic_DNA"/>
</dbReference>
<gene>
    <name evidence="2" type="ORF">SteCoe_16531</name>
</gene>
<comment type="caution">
    <text evidence="2">The sequence shown here is derived from an EMBL/GenBank/DDBJ whole genome shotgun (WGS) entry which is preliminary data.</text>
</comment>
<dbReference type="Pfam" id="PF12146">
    <property type="entry name" value="Hydrolase_4"/>
    <property type="match status" value="1"/>
</dbReference>
<reference evidence="2 3" key="1">
    <citation type="submission" date="2016-11" db="EMBL/GenBank/DDBJ databases">
        <title>The macronuclear genome of Stentor coeruleus: a giant cell with tiny introns.</title>
        <authorList>
            <person name="Slabodnick M."/>
            <person name="Ruby J.G."/>
            <person name="Reiff S.B."/>
            <person name="Swart E.C."/>
            <person name="Gosai S."/>
            <person name="Prabakaran S."/>
            <person name="Witkowska E."/>
            <person name="Larue G.E."/>
            <person name="Fisher S."/>
            <person name="Freeman R.M."/>
            <person name="Gunawardena J."/>
            <person name="Chu W."/>
            <person name="Stover N.A."/>
            <person name="Gregory B.D."/>
            <person name="Nowacki M."/>
            <person name="Derisi J."/>
            <person name="Roy S.W."/>
            <person name="Marshall W.F."/>
            <person name="Sood P."/>
        </authorList>
    </citation>
    <scope>NUCLEOTIDE SEQUENCE [LARGE SCALE GENOMIC DNA]</scope>
    <source>
        <strain evidence="2">WM001</strain>
    </source>
</reference>
<evidence type="ECO:0000313" key="3">
    <source>
        <dbReference type="Proteomes" id="UP000187209"/>
    </source>
</evidence>
<sequence length="242" mass="27409">MGCSVTSIVFQPPGPKKRAPSYSIYLETESGNKIPAKFFNLGREYTILMSHGNAEDINQVEDWVNKTLIHSVNANVMIYEYSGYHNRDIEPSEEFVYTDAEAAFGFLVKVIKIQTTKIVLYGRSLGSGPCCYLAERYDVGGLILQTPLSSIYRVIFDFRFTLPGDMFPNIDRIGKIRCPMLIIHGTRDEIVPMQHSVDLYEACKSQHKYNYYVEGAGHNNIESIAGGKLFESMQNFVEFLKS</sequence>
<feature type="domain" description="Serine aminopeptidase S33" evidence="1">
    <location>
        <begin position="172"/>
        <end position="219"/>
    </location>
</feature>
<dbReference type="Proteomes" id="UP000187209">
    <property type="component" value="Unassembled WGS sequence"/>
</dbReference>
<protein>
    <recommendedName>
        <fullName evidence="1">Serine aminopeptidase S33 domain-containing protein</fullName>
    </recommendedName>
</protein>
<organism evidence="2 3">
    <name type="scientific">Stentor coeruleus</name>
    <dbReference type="NCBI Taxonomy" id="5963"/>
    <lineage>
        <taxon>Eukaryota</taxon>
        <taxon>Sar</taxon>
        <taxon>Alveolata</taxon>
        <taxon>Ciliophora</taxon>
        <taxon>Postciliodesmatophora</taxon>
        <taxon>Heterotrichea</taxon>
        <taxon>Heterotrichida</taxon>
        <taxon>Stentoridae</taxon>
        <taxon>Stentor</taxon>
    </lineage>
</organism>
<dbReference type="SUPFAM" id="SSF53474">
    <property type="entry name" value="alpha/beta-Hydrolases"/>
    <property type="match status" value="1"/>
</dbReference>
<dbReference type="Gene3D" id="3.40.50.1820">
    <property type="entry name" value="alpha/beta hydrolase"/>
    <property type="match status" value="1"/>
</dbReference>
<dbReference type="OrthoDB" id="446723at2759"/>
<dbReference type="InterPro" id="IPR029058">
    <property type="entry name" value="AB_hydrolase_fold"/>
</dbReference>
<dbReference type="AlphaFoldDB" id="A0A1R2C103"/>
<keyword evidence="3" id="KW-1185">Reference proteome</keyword>